<dbReference type="AlphaFoldDB" id="A0A5B7JWX1"/>
<accession>A0A5B7JWX1</accession>
<organism evidence="2 3">
    <name type="scientific">Portunus trituberculatus</name>
    <name type="common">Swimming crab</name>
    <name type="synonym">Neptunus trituberculatus</name>
    <dbReference type="NCBI Taxonomy" id="210409"/>
    <lineage>
        <taxon>Eukaryota</taxon>
        <taxon>Metazoa</taxon>
        <taxon>Ecdysozoa</taxon>
        <taxon>Arthropoda</taxon>
        <taxon>Crustacea</taxon>
        <taxon>Multicrustacea</taxon>
        <taxon>Malacostraca</taxon>
        <taxon>Eumalacostraca</taxon>
        <taxon>Eucarida</taxon>
        <taxon>Decapoda</taxon>
        <taxon>Pleocyemata</taxon>
        <taxon>Brachyura</taxon>
        <taxon>Eubrachyura</taxon>
        <taxon>Portunoidea</taxon>
        <taxon>Portunidae</taxon>
        <taxon>Portuninae</taxon>
        <taxon>Portunus</taxon>
    </lineage>
</organism>
<sequence>MTIEEQSRTKHKKEKRWCKNIQEKECSKQENGEQKHYNSDMITCDDGAGSRIPRSKPAS</sequence>
<evidence type="ECO:0000313" key="2">
    <source>
        <dbReference type="EMBL" id="MPD02512.1"/>
    </source>
</evidence>
<evidence type="ECO:0000313" key="3">
    <source>
        <dbReference type="Proteomes" id="UP000324222"/>
    </source>
</evidence>
<name>A0A5B7JWX1_PORTR</name>
<proteinExistence type="predicted"/>
<dbReference type="Proteomes" id="UP000324222">
    <property type="component" value="Unassembled WGS sequence"/>
</dbReference>
<feature type="region of interest" description="Disordered" evidence="1">
    <location>
        <begin position="27"/>
        <end position="59"/>
    </location>
</feature>
<comment type="caution">
    <text evidence="2">The sequence shown here is derived from an EMBL/GenBank/DDBJ whole genome shotgun (WGS) entry which is preliminary data.</text>
</comment>
<evidence type="ECO:0000256" key="1">
    <source>
        <dbReference type="SAM" id="MobiDB-lite"/>
    </source>
</evidence>
<gene>
    <name evidence="2" type="ORF">E2C01_098101</name>
</gene>
<reference evidence="2 3" key="1">
    <citation type="submission" date="2019-05" db="EMBL/GenBank/DDBJ databases">
        <title>Another draft genome of Portunus trituberculatus and its Hox gene families provides insights of decapod evolution.</title>
        <authorList>
            <person name="Jeong J.-H."/>
            <person name="Song I."/>
            <person name="Kim S."/>
            <person name="Choi T."/>
            <person name="Kim D."/>
            <person name="Ryu S."/>
            <person name="Kim W."/>
        </authorList>
    </citation>
    <scope>NUCLEOTIDE SEQUENCE [LARGE SCALE GENOMIC DNA]</scope>
    <source>
        <tissue evidence="2">Muscle</tissue>
    </source>
</reference>
<protein>
    <submittedName>
        <fullName evidence="2">Uncharacterized protein</fullName>
    </submittedName>
</protein>
<keyword evidence="3" id="KW-1185">Reference proteome</keyword>
<feature type="compositionally biased region" description="Basic and acidic residues" evidence="1">
    <location>
        <begin position="27"/>
        <end position="38"/>
    </location>
</feature>
<dbReference type="EMBL" id="VSRR010131776">
    <property type="protein sequence ID" value="MPD02512.1"/>
    <property type="molecule type" value="Genomic_DNA"/>
</dbReference>